<evidence type="ECO:0000313" key="8">
    <source>
        <dbReference type="EMBL" id="TDR76598.1"/>
    </source>
</evidence>
<dbReference type="OrthoDB" id="9759185at2"/>
<feature type="transmembrane region" description="Helical" evidence="7">
    <location>
        <begin position="113"/>
        <end position="131"/>
    </location>
</feature>
<evidence type="ECO:0000256" key="7">
    <source>
        <dbReference type="SAM" id="Phobius"/>
    </source>
</evidence>
<accession>A0A4R7B0X0</accession>
<dbReference type="AlphaFoldDB" id="A0A4R7B0X0"/>
<dbReference type="InterPro" id="IPR006302">
    <property type="entry name" value="T3SS_HrcV"/>
</dbReference>
<keyword evidence="9" id="KW-1185">Reference proteome</keyword>
<evidence type="ECO:0000256" key="1">
    <source>
        <dbReference type="ARBA" id="ARBA00004651"/>
    </source>
</evidence>
<dbReference type="Gene3D" id="3.40.50.12790">
    <property type="entry name" value="FHIPEP family, domain 4"/>
    <property type="match status" value="1"/>
</dbReference>
<comment type="subcellular location">
    <subcellularLocation>
        <location evidence="1">Cell membrane</location>
        <topology evidence="1">Multi-pass membrane protein</topology>
    </subcellularLocation>
</comment>
<dbReference type="EMBL" id="SNZP01000010">
    <property type="protein sequence ID" value="TDR76598.1"/>
    <property type="molecule type" value="Genomic_DNA"/>
</dbReference>
<dbReference type="Gene3D" id="1.10.8.540">
    <property type="entry name" value="FHIPEP family, domain 3"/>
    <property type="match status" value="1"/>
</dbReference>
<evidence type="ECO:0000256" key="3">
    <source>
        <dbReference type="ARBA" id="ARBA00022475"/>
    </source>
</evidence>
<proteinExistence type="inferred from homology"/>
<organism evidence="8 9">
    <name type="scientific">Paludibacterium purpuratum</name>
    <dbReference type="NCBI Taxonomy" id="1144873"/>
    <lineage>
        <taxon>Bacteria</taxon>
        <taxon>Pseudomonadati</taxon>
        <taxon>Pseudomonadota</taxon>
        <taxon>Betaproteobacteria</taxon>
        <taxon>Neisseriales</taxon>
        <taxon>Chromobacteriaceae</taxon>
        <taxon>Paludibacterium</taxon>
    </lineage>
</organism>
<sequence>MGWVNKSLALLRGRQDVVLAAVLLLAIFMMILPLPTLLVDVLIAVNLGLSILLLMMSVHLREPMEFSAFPAVLLITTLYRLALTISTSRLILLQHDAGDIVQTFGEFAIGGNLAVGLIVFAIITVVQFIVITKGSERVAEVCARFSLDAMPGKQMSIDGDLRNGSIDAAEARRLRSMVQKESQLYGAMDGAMKFVKGDAIAGIIVILVNIFGGIAVGVFMQGMSAGEAAATYAILSVGDGLIAQIPALLISIAAGIIVTRVPGETRRNLAAELSSQVTRHPGALWLVAAVLALFACLPGFPALVFVPLAVMVAGGAFWLQRHPQDAQGEGKTTAAGQRGGDETVERELSIGAVPLLLRVAPDLARTGQLEKMLQALRLERFELTGLPLPEVVLQVDASLSAGQLDFLLFHESILALTLRPLAMVDPMAAPLPQAVAQDPLPFGGMSVQWVAAEMAPLLADLGVRLFQGAERIRHLLILLLERHSAELIGVQETRFLMDKMELRYGELVKELQRQLPVMRVADVLRRLVAEGIAIRDLRAVFQALVEWAPVEKDPVMLAEYARLALGRHILGRYRGGLVWLNAWLVGAEIEERLRESIRQTSAGSYSALSPEENEQIVAAIRAALARDRPAGAVLVTAIDVRRFVRKLIERELFDLPVLSFQEVGNEVELKVLGHIDLMVDDHALA</sequence>
<comment type="similarity">
    <text evidence="2">Belongs to the FHIPEP (flagella/HR/invasion proteins export pore) family.</text>
</comment>
<dbReference type="PANTHER" id="PTHR30161">
    <property type="entry name" value="FLAGELLAR EXPORT PROTEIN, MEMBRANE FLHA SUBUNIT-RELATED"/>
    <property type="match status" value="1"/>
</dbReference>
<evidence type="ECO:0000313" key="9">
    <source>
        <dbReference type="Proteomes" id="UP000295611"/>
    </source>
</evidence>
<comment type="caution">
    <text evidence="8">The sequence shown here is derived from an EMBL/GenBank/DDBJ whole genome shotgun (WGS) entry which is preliminary data.</text>
</comment>
<dbReference type="PRINTS" id="PR00949">
    <property type="entry name" value="TYPE3IMAPROT"/>
</dbReference>
<feature type="transmembrane region" description="Helical" evidence="7">
    <location>
        <begin position="72"/>
        <end position="93"/>
    </location>
</feature>
<keyword evidence="4 7" id="KW-0812">Transmembrane</keyword>
<protein>
    <submittedName>
        <fullName evidence="8">Type III secretion protein V</fullName>
    </submittedName>
</protein>
<keyword evidence="6 7" id="KW-0472">Membrane</keyword>
<dbReference type="InterPro" id="IPR042196">
    <property type="entry name" value="FHIPEP_4"/>
</dbReference>
<evidence type="ECO:0000256" key="6">
    <source>
        <dbReference type="ARBA" id="ARBA00023136"/>
    </source>
</evidence>
<evidence type="ECO:0000256" key="5">
    <source>
        <dbReference type="ARBA" id="ARBA00022989"/>
    </source>
</evidence>
<evidence type="ECO:0000256" key="2">
    <source>
        <dbReference type="ARBA" id="ARBA00008835"/>
    </source>
</evidence>
<reference evidence="8 9" key="1">
    <citation type="submission" date="2019-03" db="EMBL/GenBank/DDBJ databases">
        <title>Genomic Encyclopedia of Type Strains, Phase III (KMG-III): the genomes of soil and plant-associated and newly described type strains.</title>
        <authorList>
            <person name="Whitman W."/>
        </authorList>
    </citation>
    <scope>NUCLEOTIDE SEQUENCE [LARGE SCALE GENOMIC DNA]</scope>
    <source>
        <strain evidence="8 9">CECT 8976</strain>
    </source>
</reference>
<dbReference type="NCBIfam" id="TIGR01399">
    <property type="entry name" value="hrcV"/>
    <property type="match status" value="1"/>
</dbReference>
<keyword evidence="3" id="KW-1003">Cell membrane</keyword>
<dbReference type="NCBIfam" id="NF009363">
    <property type="entry name" value="PRK12720.1"/>
    <property type="match status" value="1"/>
</dbReference>
<feature type="transmembrane region" description="Helical" evidence="7">
    <location>
        <begin position="284"/>
        <end position="317"/>
    </location>
</feature>
<dbReference type="InterPro" id="IPR042194">
    <property type="entry name" value="FHIPEP_1"/>
</dbReference>
<dbReference type="InterPro" id="IPR001712">
    <property type="entry name" value="T3SS_FHIPEP"/>
</dbReference>
<keyword evidence="5 7" id="KW-1133">Transmembrane helix</keyword>
<dbReference type="InterPro" id="IPR042193">
    <property type="entry name" value="FHIPEP_3"/>
</dbReference>
<evidence type="ECO:0000256" key="4">
    <source>
        <dbReference type="ARBA" id="ARBA00022692"/>
    </source>
</evidence>
<dbReference type="GO" id="GO:0005886">
    <property type="term" value="C:plasma membrane"/>
    <property type="evidence" value="ECO:0007669"/>
    <property type="project" value="UniProtKB-SubCell"/>
</dbReference>
<dbReference type="RefSeq" id="WP_133681771.1">
    <property type="nucleotide sequence ID" value="NZ_SNZP01000010.1"/>
</dbReference>
<dbReference type="GO" id="GO:0009306">
    <property type="term" value="P:protein secretion"/>
    <property type="evidence" value="ECO:0007669"/>
    <property type="project" value="InterPro"/>
</dbReference>
<dbReference type="PANTHER" id="PTHR30161:SF3">
    <property type="entry name" value="SECRETION SYSTEM APPARATUS PROTEIN SSAV"/>
    <property type="match status" value="1"/>
</dbReference>
<dbReference type="PIRSF" id="PIRSF005419">
    <property type="entry name" value="FlhA"/>
    <property type="match status" value="1"/>
</dbReference>
<gene>
    <name evidence="8" type="ORF">DFP86_11023</name>
</gene>
<dbReference type="Gene3D" id="3.40.30.60">
    <property type="entry name" value="FHIPEP family, domain 1"/>
    <property type="match status" value="1"/>
</dbReference>
<feature type="transmembrane region" description="Helical" evidence="7">
    <location>
        <begin position="199"/>
        <end position="221"/>
    </location>
</feature>
<dbReference type="Proteomes" id="UP000295611">
    <property type="component" value="Unassembled WGS sequence"/>
</dbReference>
<dbReference type="Pfam" id="PF00771">
    <property type="entry name" value="FHIPEP"/>
    <property type="match status" value="1"/>
</dbReference>
<feature type="transmembrane region" description="Helical" evidence="7">
    <location>
        <begin position="241"/>
        <end position="263"/>
    </location>
</feature>
<feature type="transmembrane region" description="Helical" evidence="7">
    <location>
        <begin position="17"/>
        <end position="35"/>
    </location>
</feature>
<feature type="transmembrane region" description="Helical" evidence="7">
    <location>
        <begin position="41"/>
        <end position="60"/>
    </location>
</feature>
<name>A0A4R7B0X0_9NEIS</name>